<dbReference type="SUPFAM" id="SSF55486">
    <property type="entry name" value="Metalloproteases ('zincins'), catalytic domain"/>
    <property type="match status" value="1"/>
</dbReference>
<evidence type="ECO:0000256" key="1">
    <source>
        <dbReference type="ARBA" id="ARBA00022670"/>
    </source>
</evidence>
<dbReference type="SUPFAM" id="SSF49785">
    <property type="entry name" value="Galactose-binding domain-like"/>
    <property type="match status" value="1"/>
</dbReference>
<proteinExistence type="predicted"/>
<dbReference type="GO" id="GO:0004252">
    <property type="term" value="F:serine-type endopeptidase activity"/>
    <property type="evidence" value="ECO:0007669"/>
    <property type="project" value="InterPro"/>
</dbReference>
<sequence>MSETPTSRPGPSAYLRRAALTALLAVSGSAAVAQQVLWADAPTLPAAARKSAPPLTYFRSVTFRLPALRSALRSAPVARGTSAAGSATVVSLPLPDGTSQRFRVARAPVMAPELAARFPDIQTYAAQGIDDPTATARLDVSPSGFHALILAADKTVYIDPAEQGTDTHLVFDRRAMNRAAFPFVCATASAAEDVAPVSLRQAARAAVPNGTTLRTYRLALACTGEYAAFHGGTKAGALAAMVTSLSRVNGIYEKELAVRMLLVENTDRLIFLDAAKDPYSNDNGEAMLEENQQAADSLIGPANYDIGHVFSTGGGGIALKASVCQPEKAMGVTGSTAPRNDAFDVDYVAHEMGHQFGADHTFNSTTEFCSDNRVSASAFEPGSGSTIMAYAGICGADNLQPNSDAYFHSRSFDQIVAHITGRGNCSVNTPSGNNPPQVDAGANYAIPIRTPFVLTGSATDGNGDALTYAWEQYNLGPEGSPNAPAADAPIFRSFRPTASPSRTFPRLTDILSNTQTIGELLPTYGRRLIFRLVARDNRSVGGGVNYDSMHVVVVPTAGPFVVRAPNTATAWLAGAQQQVIWDVANTTQAPINATTVNILLSTDGGQTYPTVLLANTPNDGFENVAIPAGTTASTAVRVRVQASTGIFFDISDQNLTLAAPTGPTFFLQSGTAATLALCPGSAATLPIGVGQLLGFAGEVALSATNVPAGVTISYGAPTLAAGGSTTATIATASTAAAGTYTIRLTGTSGGVTRGLDLLLTLQPSATQAATVTTPAANEVATLRPRITWTAVPNATAYEVQVATDAAFANLVINQAGLTGTSFTTPLLQPTTSYYVRVRGLSNCATALYSATQPFRTGTHTLRAITAPQVPRSIGAGAGSVLTSSIFIGNTERVSDVRVRDLTLTHPDISELEITLTNPAGSRAVLLAQACPGTANLNLSFADEAAAPTCPIPAGISVRPATSLGELLNSPAFGSWTLTIRDARAGNGGTLTGWKLDIYTLNEPPAAPSGLSVQAPVAASNTVSLSLQWSDNSGNETGFEIERAQLNTTAFSRIATVGANITDYTDQLRTNGTFCYRVRALNANGASGYSNEGCQTVATITTTTSAVLLPGIEVYPNPSPALFTVKVDNAHRGPLTLRLTDGLGRSLFTQTLPKAAAAFHYPLDLRHLAPGVYLLHLDMADGSAVVRLLKR</sequence>
<dbReference type="GO" id="GO:0006508">
    <property type="term" value="P:proteolysis"/>
    <property type="evidence" value="ECO:0007669"/>
    <property type="project" value="UniProtKB-KW"/>
</dbReference>
<dbReference type="InterPro" id="IPR013783">
    <property type="entry name" value="Ig-like_fold"/>
</dbReference>
<feature type="signal peptide" evidence="3">
    <location>
        <begin position="1"/>
        <end position="33"/>
    </location>
</feature>
<reference evidence="6 7" key="1">
    <citation type="submission" date="2020-08" db="EMBL/GenBank/DDBJ databases">
        <title>Genomic Encyclopedia of Type Strains, Phase IV (KMG-IV): sequencing the most valuable type-strain genomes for metagenomic binning, comparative biology and taxonomic classification.</title>
        <authorList>
            <person name="Goeker M."/>
        </authorList>
    </citation>
    <scope>NUCLEOTIDE SEQUENCE [LARGE SCALE GENOMIC DNA]</scope>
    <source>
        <strain evidence="6 7">DSM 26718</strain>
    </source>
</reference>
<evidence type="ECO:0000259" key="5">
    <source>
        <dbReference type="PROSITE" id="PS51829"/>
    </source>
</evidence>
<evidence type="ECO:0000256" key="3">
    <source>
        <dbReference type="SAM" id="SignalP"/>
    </source>
</evidence>
<organism evidence="6 7">
    <name type="scientific">Hymenobacter luteus</name>
    <dbReference type="NCBI Taxonomy" id="1411122"/>
    <lineage>
        <taxon>Bacteria</taxon>
        <taxon>Pseudomonadati</taxon>
        <taxon>Bacteroidota</taxon>
        <taxon>Cytophagia</taxon>
        <taxon>Cytophagales</taxon>
        <taxon>Hymenobacteraceae</taxon>
        <taxon>Hymenobacter</taxon>
    </lineage>
</organism>
<dbReference type="NCBIfam" id="TIGR04183">
    <property type="entry name" value="Por_Secre_tail"/>
    <property type="match status" value="1"/>
</dbReference>
<name>A0A7W9WBQ1_9BACT</name>
<dbReference type="EMBL" id="JACHGG010000002">
    <property type="protein sequence ID" value="MBB6059228.1"/>
    <property type="molecule type" value="Genomic_DNA"/>
</dbReference>
<evidence type="ECO:0000256" key="2">
    <source>
        <dbReference type="ARBA" id="ARBA00022801"/>
    </source>
</evidence>
<dbReference type="InterPro" id="IPR026444">
    <property type="entry name" value="Secre_tail"/>
</dbReference>
<evidence type="ECO:0000259" key="4">
    <source>
        <dbReference type="PROSITE" id="PS50853"/>
    </source>
</evidence>
<gene>
    <name evidence="6" type="ORF">HNQ93_002074</name>
</gene>
<dbReference type="Gene3D" id="2.60.120.260">
    <property type="entry name" value="Galactose-binding domain-like"/>
    <property type="match status" value="1"/>
</dbReference>
<dbReference type="AlphaFoldDB" id="A0A7W9WBQ1"/>
<dbReference type="InterPro" id="IPR036116">
    <property type="entry name" value="FN3_sf"/>
</dbReference>
<dbReference type="Gene3D" id="2.60.40.10">
    <property type="entry name" value="Immunoglobulins"/>
    <property type="match status" value="2"/>
</dbReference>
<protein>
    <submittedName>
        <fullName evidence="6">Subtilisin-like proprotein convertase family protein</fullName>
    </submittedName>
</protein>
<evidence type="ECO:0000313" key="6">
    <source>
        <dbReference type="EMBL" id="MBB6059228.1"/>
    </source>
</evidence>
<feature type="domain" description="P/Homo B" evidence="5">
    <location>
        <begin position="851"/>
        <end position="1003"/>
    </location>
</feature>
<dbReference type="PROSITE" id="PS50853">
    <property type="entry name" value="FN3"/>
    <property type="match status" value="1"/>
</dbReference>
<dbReference type="InterPro" id="IPR002884">
    <property type="entry name" value="P_dom"/>
</dbReference>
<feature type="domain" description="Fibronectin type-III" evidence="4">
    <location>
        <begin position="1006"/>
        <end position="1099"/>
    </location>
</feature>
<dbReference type="InterPro" id="IPR024079">
    <property type="entry name" value="MetalloPept_cat_dom_sf"/>
</dbReference>
<dbReference type="PANTHER" id="PTHR11905">
    <property type="entry name" value="ADAM A DISINTEGRIN AND METALLOPROTEASE DOMAIN"/>
    <property type="match status" value="1"/>
</dbReference>
<dbReference type="Pfam" id="PF01483">
    <property type="entry name" value="P_proprotein"/>
    <property type="match status" value="1"/>
</dbReference>
<dbReference type="CDD" id="cd00063">
    <property type="entry name" value="FN3"/>
    <property type="match status" value="2"/>
</dbReference>
<dbReference type="Gene3D" id="3.40.390.10">
    <property type="entry name" value="Collagenase (Catalytic Domain)"/>
    <property type="match status" value="1"/>
</dbReference>
<dbReference type="Pfam" id="PF13583">
    <property type="entry name" value="Reprolysin_4"/>
    <property type="match status" value="1"/>
</dbReference>
<feature type="chain" id="PRO_5031281639" evidence="3">
    <location>
        <begin position="34"/>
        <end position="1190"/>
    </location>
</feature>
<dbReference type="PANTHER" id="PTHR11905:SF159">
    <property type="entry name" value="ADAM METALLOPROTEASE"/>
    <property type="match status" value="1"/>
</dbReference>
<evidence type="ECO:0000313" key="7">
    <source>
        <dbReference type="Proteomes" id="UP000532746"/>
    </source>
</evidence>
<keyword evidence="3" id="KW-0732">Signal</keyword>
<dbReference type="RefSeq" id="WP_183402642.1">
    <property type="nucleotide sequence ID" value="NZ_JACHGG010000002.1"/>
</dbReference>
<dbReference type="Proteomes" id="UP000532746">
    <property type="component" value="Unassembled WGS sequence"/>
</dbReference>
<accession>A0A7W9WBQ1</accession>
<keyword evidence="1" id="KW-0645">Protease</keyword>
<dbReference type="InterPro" id="IPR008979">
    <property type="entry name" value="Galactose-bd-like_sf"/>
</dbReference>
<dbReference type="InterPro" id="IPR003961">
    <property type="entry name" value="FN3_dom"/>
</dbReference>
<dbReference type="PROSITE" id="PS51829">
    <property type="entry name" value="P_HOMO_B"/>
    <property type="match status" value="1"/>
</dbReference>
<keyword evidence="2" id="KW-0378">Hydrolase</keyword>
<dbReference type="SUPFAM" id="SSF49265">
    <property type="entry name" value="Fibronectin type III"/>
    <property type="match status" value="2"/>
</dbReference>
<dbReference type="GO" id="GO:0008237">
    <property type="term" value="F:metallopeptidase activity"/>
    <property type="evidence" value="ECO:0007669"/>
    <property type="project" value="InterPro"/>
</dbReference>
<comment type="caution">
    <text evidence="6">The sequence shown here is derived from an EMBL/GenBank/DDBJ whole genome shotgun (WGS) entry which is preliminary data.</text>
</comment>
<keyword evidence="7" id="KW-1185">Reference proteome</keyword>